<name>A0A9E7DHY8_9FIRM</name>
<dbReference type="CDD" id="cd01335">
    <property type="entry name" value="Radical_SAM"/>
    <property type="match status" value="1"/>
</dbReference>
<dbReference type="InterPro" id="IPR020612">
    <property type="entry name" value="Methylthiotransferase_CS"/>
</dbReference>
<dbReference type="InterPro" id="IPR006463">
    <property type="entry name" value="MiaB_methiolase"/>
</dbReference>
<dbReference type="InterPro" id="IPR038135">
    <property type="entry name" value="Methylthiotransferase_N_sf"/>
</dbReference>
<feature type="binding site" evidence="13">
    <location>
        <position position="28"/>
    </location>
    <ligand>
        <name>[4Fe-4S] cluster</name>
        <dbReference type="ChEBI" id="CHEBI:49883"/>
        <label>1</label>
    </ligand>
</feature>
<dbReference type="Gene3D" id="3.80.30.20">
    <property type="entry name" value="tm_1862 like domain"/>
    <property type="match status" value="1"/>
</dbReference>
<dbReference type="InterPro" id="IPR005839">
    <property type="entry name" value="Methylthiotransferase"/>
</dbReference>
<comment type="subcellular location">
    <subcellularLocation>
        <location evidence="13">Cytoplasm</location>
    </subcellularLocation>
</comment>
<sequence length="459" mass="52767">MKSILKYINDYQNKYNKSPSFMIRTYGCQMNERDSESISWILSKEGFVETNNMEDADIVIFNTCAVRQNAENKLIGNLGDLKHTMEAKNLEKIIMVCGCVMEIDSSRQFLEDKFKHVDIIFGTNSIAILEDLLEEHLSTKKQVVNIDSINLKTRETIGQNRKYNFKSYVNIMYGCDNFCTYCIVPYTRGREVSRDAKDIIAEVKHLVNSGVKEVTLLGQNVNSYGKTLDPQISFAELIYKIADIDGLERIRFMTSHPKDISKELIYAFDEIDKLMPFLHIPVQSGSDRILKLMNRKYTREDYLEKIDMIKSLKRDIALSTDIIVGFPDESDTDFDDTIDLIKRVGYDQAFTFIYSTRPGTLAAKMKNQVPDDIKNARLQRLIEVQNDISLEKNKKYLGKTLNVLVEGTSSKDDNFYSGRSEEFKLVNFKANEEDIGNIVKVKINDVKSFSLNGEKVEDR</sequence>
<dbReference type="SFLD" id="SFLDG01082">
    <property type="entry name" value="B12-binding_domain_containing"/>
    <property type="match status" value="1"/>
</dbReference>
<dbReference type="AlphaFoldDB" id="A0A9E7DHY8"/>
<evidence type="ECO:0000256" key="8">
    <source>
        <dbReference type="ARBA" id="ARBA00033765"/>
    </source>
</evidence>
<dbReference type="FunFam" id="3.40.50.12160:FF:000003">
    <property type="entry name" value="CDK5 regulatory subunit-associated protein 1"/>
    <property type="match status" value="1"/>
</dbReference>
<gene>
    <name evidence="13 17" type="primary">miaB</name>
    <name evidence="17" type="ORF">M1R53_04235</name>
</gene>
<keyword evidence="13" id="KW-0819">tRNA processing</keyword>
<evidence type="ECO:0000256" key="10">
    <source>
        <dbReference type="ARBA" id="ARBA00068570"/>
    </source>
</evidence>
<comment type="similarity">
    <text evidence="13">Belongs to the methylthiotransferase family. MiaB subfamily.</text>
</comment>
<keyword evidence="7 13" id="KW-0411">Iron-sulfur</keyword>
<dbReference type="InterPro" id="IPR007197">
    <property type="entry name" value="rSAM"/>
</dbReference>
<keyword evidence="4 13" id="KW-0949">S-adenosyl-L-methionine</keyword>
<dbReference type="FunFam" id="3.80.30.20:FF:000001">
    <property type="entry name" value="tRNA-2-methylthio-N(6)-dimethylallyladenosine synthase 2"/>
    <property type="match status" value="1"/>
</dbReference>
<proteinExistence type="inferred from homology"/>
<feature type="binding site" evidence="13">
    <location>
        <position position="64"/>
    </location>
    <ligand>
        <name>[4Fe-4S] cluster</name>
        <dbReference type="ChEBI" id="CHEBI:49883"/>
        <label>1</label>
    </ligand>
</feature>
<dbReference type="PROSITE" id="PS01278">
    <property type="entry name" value="MTTASE_RADICAL"/>
    <property type="match status" value="1"/>
</dbReference>
<dbReference type="InterPro" id="IPR058240">
    <property type="entry name" value="rSAM_sf"/>
</dbReference>
<evidence type="ECO:0000256" key="7">
    <source>
        <dbReference type="ARBA" id="ARBA00023014"/>
    </source>
</evidence>
<comment type="subunit">
    <text evidence="13">Monomer.</text>
</comment>
<keyword evidence="3 13" id="KW-0808">Transferase</keyword>
<dbReference type="EC" id="2.8.4.3" evidence="8 13"/>
<feature type="domain" description="MTTase N-terminal" evidence="15">
    <location>
        <begin position="19"/>
        <end position="138"/>
    </location>
</feature>
<dbReference type="EMBL" id="CP096649">
    <property type="protein sequence ID" value="UQK58452.1"/>
    <property type="molecule type" value="Genomic_DNA"/>
</dbReference>
<dbReference type="Pfam" id="PF00919">
    <property type="entry name" value="UPF0004"/>
    <property type="match status" value="1"/>
</dbReference>
<dbReference type="NCBIfam" id="TIGR01574">
    <property type="entry name" value="miaB-methiolase"/>
    <property type="match status" value="1"/>
</dbReference>
<dbReference type="InterPro" id="IPR013848">
    <property type="entry name" value="Methylthiotransferase_N"/>
</dbReference>
<comment type="catalytic activity">
    <reaction evidence="9 13">
        <text>N(6)-dimethylallyladenosine(37) in tRNA + (sulfur carrier)-SH + AH2 + 2 S-adenosyl-L-methionine = 2-methylsulfanyl-N(6)-dimethylallyladenosine(37) in tRNA + (sulfur carrier)-H + 5'-deoxyadenosine + L-methionine + A + S-adenosyl-L-homocysteine + 2 H(+)</text>
        <dbReference type="Rhea" id="RHEA:37067"/>
        <dbReference type="Rhea" id="RHEA-COMP:10375"/>
        <dbReference type="Rhea" id="RHEA-COMP:10376"/>
        <dbReference type="Rhea" id="RHEA-COMP:14737"/>
        <dbReference type="Rhea" id="RHEA-COMP:14739"/>
        <dbReference type="ChEBI" id="CHEBI:13193"/>
        <dbReference type="ChEBI" id="CHEBI:15378"/>
        <dbReference type="ChEBI" id="CHEBI:17319"/>
        <dbReference type="ChEBI" id="CHEBI:17499"/>
        <dbReference type="ChEBI" id="CHEBI:29917"/>
        <dbReference type="ChEBI" id="CHEBI:57844"/>
        <dbReference type="ChEBI" id="CHEBI:57856"/>
        <dbReference type="ChEBI" id="CHEBI:59789"/>
        <dbReference type="ChEBI" id="CHEBI:64428"/>
        <dbReference type="ChEBI" id="CHEBI:74415"/>
        <dbReference type="ChEBI" id="CHEBI:74417"/>
        <dbReference type="EC" id="2.8.4.3"/>
    </reaction>
</comment>
<dbReference type="NCBIfam" id="TIGR00089">
    <property type="entry name" value="MiaB/RimO family radical SAM methylthiotransferase"/>
    <property type="match status" value="1"/>
</dbReference>
<feature type="binding site" evidence="13">
    <location>
        <position position="99"/>
    </location>
    <ligand>
        <name>[4Fe-4S] cluster</name>
        <dbReference type="ChEBI" id="CHEBI:49883"/>
        <label>1</label>
    </ligand>
</feature>
<dbReference type="SMART" id="SM00729">
    <property type="entry name" value="Elp3"/>
    <property type="match status" value="1"/>
</dbReference>
<protein>
    <recommendedName>
        <fullName evidence="10 13">tRNA-2-methylthio-N(6)-dimethylallyladenosine synthase</fullName>
        <ecNumber evidence="8 13">2.8.4.3</ecNumber>
    </recommendedName>
    <alternativeName>
        <fullName evidence="12 13">(Dimethylallyl)adenosine tRNA methylthiotransferase MiaB</fullName>
    </alternativeName>
    <alternativeName>
        <fullName evidence="11 13">tRNA-i(6)A37 methylthiotransferase</fullName>
    </alternativeName>
</protein>
<dbReference type="InterPro" id="IPR006638">
    <property type="entry name" value="Elp3/MiaA/NifB-like_rSAM"/>
</dbReference>
<feature type="domain" description="Radical SAM core" evidence="16">
    <location>
        <begin position="161"/>
        <end position="391"/>
    </location>
</feature>
<dbReference type="SUPFAM" id="SSF102114">
    <property type="entry name" value="Radical SAM enzymes"/>
    <property type="match status" value="1"/>
</dbReference>
<evidence type="ECO:0000256" key="13">
    <source>
        <dbReference type="HAMAP-Rule" id="MF_01864"/>
    </source>
</evidence>
<evidence type="ECO:0000256" key="5">
    <source>
        <dbReference type="ARBA" id="ARBA00022723"/>
    </source>
</evidence>
<organism evidence="17 18">
    <name type="scientific">Fenollaria massiliensis</name>
    <dbReference type="NCBI Taxonomy" id="938288"/>
    <lineage>
        <taxon>Bacteria</taxon>
        <taxon>Bacillati</taxon>
        <taxon>Bacillota</taxon>
        <taxon>Clostridia</taxon>
        <taxon>Eubacteriales</taxon>
        <taxon>Fenollaria</taxon>
    </lineage>
</organism>
<evidence type="ECO:0000259" key="14">
    <source>
        <dbReference type="PROSITE" id="PS50926"/>
    </source>
</evidence>
<reference evidence="17" key="1">
    <citation type="submission" date="2022-04" db="EMBL/GenBank/DDBJ databases">
        <title>Complete genome sequences of Ezakiella coagulans and Fenollaria massiliensis.</title>
        <authorList>
            <person name="France M.T."/>
            <person name="Clifford J."/>
            <person name="Narina S."/>
            <person name="Rutt L."/>
            <person name="Ravel J."/>
        </authorList>
    </citation>
    <scope>NUCLEOTIDE SEQUENCE</scope>
    <source>
        <strain evidence="17">C0061C2</strain>
    </source>
</reference>
<dbReference type="SFLD" id="SFLDF00273">
    <property type="entry name" value="(dimethylallyl)adenosine_tRNA"/>
    <property type="match status" value="1"/>
</dbReference>
<evidence type="ECO:0000256" key="2">
    <source>
        <dbReference type="ARBA" id="ARBA00022485"/>
    </source>
</evidence>
<comment type="function">
    <text evidence="1 13">Catalyzes the methylthiolation of N6-(dimethylallyl)adenosine (i(6)A), leading to the formation of 2-methylthio-N6-(dimethylallyl)adenosine (ms(2)i(6)A) at position 37 in tRNAs that read codons beginning with uridine.</text>
</comment>
<evidence type="ECO:0000256" key="9">
    <source>
        <dbReference type="ARBA" id="ARBA00051425"/>
    </source>
</evidence>
<feature type="domain" description="TRAM" evidence="14">
    <location>
        <begin position="394"/>
        <end position="457"/>
    </location>
</feature>
<evidence type="ECO:0000256" key="6">
    <source>
        <dbReference type="ARBA" id="ARBA00023004"/>
    </source>
</evidence>
<dbReference type="KEGG" id="fms:M1R53_04235"/>
<dbReference type="PROSITE" id="PS51918">
    <property type="entry name" value="RADICAL_SAM"/>
    <property type="match status" value="1"/>
</dbReference>
<keyword evidence="13" id="KW-0963">Cytoplasm</keyword>
<dbReference type="SFLD" id="SFLDS00029">
    <property type="entry name" value="Radical_SAM"/>
    <property type="match status" value="1"/>
</dbReference>
<dbReference type="GO" id="GO:0051539">
    <property type="term" value="F:4 iron, 4 sulfur cluster binding"/>
    <property type="evidence" value="ECO:0007669"/>
    <property type="project" value="UniProtKB-UniRule"/>
</dbReference>
<dbReference type="PROSITE" id="PS50926">
    <property type="entry name" value="TRAM"/>
    <property type="match status" value="1"/>
</dbReference>
<evidence type="ECO:0000259" key="15">
    <source>
        <dbReference type="PROSITE" id="PS51449"/>
    </source>
</evidence>
<dbReference type="SFLD" id="SFLDG01061">
    <property type="entry name" value="methylthiotransferase"/>
    <property type="match status" value="1"/>
</dbReference>
<feature type="binding site" evidence="13">
    <location>
        <position position="179"/>
    </location>
    <ligand>
        <name>[4Fe-4S] cluster</name>
        <dbReference type="ChEBI" id="CHEBI:49883"/>
        <label>2</label>
        <note>4Fe-4S-S-AdoMet</note>
    </ligand>
</feature>
<evidence type="ECO:0000313" key="17">
    <source>
        <dbReference type="EMBL" id="UQK58452.1"/>
    </source>
</evidence>
<keyword evidence="6 13" id="KW-0408">Iron</keyword>
<dbReference type="PANTHER" id="PTHR43020:SF2">
    <property type="entry name" value="MITOCHONDRIAL TRNA METHYLTHIOTRANSFERASE CDK5RAP1"/>
    <property type="match status" value="1"/>
</dbReference>
<keyword evidence="2 13" id="KW-0004">4Fe-4S</keyword>
<dbReference type="GO" id="GO:0005829">
    <property type="term" value="C:cytosol"/>
    <property type="evidence" value="ECO:0007669"/>
    <property type="project" value="TreeGrafter"/>
</dbReference>
<evidence type="ECO:0000256" key="3">
    <source>
        <dbReference type="ARBA" id="ARBA00022679"/>
    </source>
</evidence>
<dbReference type="Proteomes" id="UP000831151">
    <property type="component" value="Chromosome"/>
</dbReference>
<evidence type="ECO:0000313" key="18">
    <source>
        <dbReference type="Proteomes" id="UP000831151"/>
    </source>
</evidence>
<evidence type="ECO:0000256" key="11">
    <source>
        <dbReference type="ARBA" id="ARBA00080698"/>
    </source>
</evidence>
<dbReference type="PROSITE" id="PS51449">
    <property type="entry name" value="MTTASE_N"/>
    <property type="match status" value="1"/>
</dbReference>
<keyword evidence="5 13" id="KW-0479">Metal-binding</keyword>
<dbReference type="InterPro" id="IPR023404">
    <property type="entry name" value="rSAM_horseshoe"/>
</dbReference>
<dbReference type="GO" id="GO:0046872">
    <property type="term" value="F:metal ion binding"/>
    <property type="evidence" value="ECO:0007669"/>
    <property type="project" value="UniProtKB-KW"/>
</dbReference>
<feature type="binding site" evidence="13">
    <location>
        <position position="182"/>
    </location>
    <ligand>
        <name>[4Fe-4S] cluster</name>
        <dbReference type="ChEBI" id="CHEBI:49883"/>
        <label>2</label>
        <note>4Fe-4S-S-AdoMet</note>
    </ligand>
</feature>
<dbReference type="HAMAP" id="MF_01864">
    <property type="entry name" value="tRNA_metthiotr_MiaB"/>
    <property type="match status" value="1"/>
</dbReference>
<dbReference type="GO" id="GO:0035597">
    <property type="term" value="F:tRNA-2-methylthio-N(6)-dimethylallyladenosine(37) synthase activity"/>
    <property type="evidence" value="ECO:0007669"/>
    <property type="project" value="UniProtKB-EC"/>
</dbReference>
<dbReference type="Pfam" id="PF04055">
    <property type="entry name" value="Radical_SAM"/>
    <property type="match status" value="1"/>
</dbReference>
<keyword evidence="18" id="KW-1185">Reference proteome</keyword>
<dbReference type="Pfam" id="PF01938">
    <property type="entry name" value="TRAM"/>
    <property type="match status" value="1"/>
</dbReference>
<comment type="cofactor">
    <cofactor evidence="13">
        <name>[4Fe-4S] cluster</name>
        <dbReference type="ChEBI" id="CHEBI:49883"/>
    </cofactor>
    <text evidence="13">Binds 2 [4Fe-4S] clusters. One cluster is coordinated with 3 cysteines and an exchangeable S-adenosyl-L-methionine.</text>
</comment>
<dbReference type="PANTHER" id="PTHR43020">
    <property type="entry name" value="CDK5 REGULATORY SUBUNIT-ASSOCIATED PROTEIN 1"/>
    <property type="match status" value="1"/>
</dbReference>
<evidence type="ECO:0000256" key="12">
    <source>
        <dbReference type="ARBA" id="ARBA00081141"/>
    </source>
</evidence>
<evidence type="ECO:0000256" key="4">
    <source>
        <dbReference type="ARBA" id="ARBA00022691"/>
    </source>
</evidence>
<dbReference type="Gene3D" id="3.40.50.12160">
    <property type="entry name" value="Methylthiotransferase, N-terminal domain"/>
    <property type="match status" value="1"/>
</dbReference>
<evidence type="ECO:0000256" key="1">
    <source>
        <dbReference type="ARBA" id="ARBA00003234"/>
    </source>
</evidence>
<accession>A0A9E7DHY8</accession>
<dbReference type="InterPro" id="IPR002792">
    <property type="entry name" value="TRAM_dom"/>
</dbReference>
<feature type="binding site" evidence="13">
    <location>
        <position position="175"/>
    </location>
    <ligand>
        <name>[4Fe-4S] cluster</name>
        <dbReference type="ChEBI" id="CHEBI:49883"/>
        <label>2</label>
        <note>4Fe-4S-S-AdoMet</note>
    </ligand>
</feature>
<evidence type="ECO:0000259" key="16">
    <source>
        <dbReference type="PROSITE" id="PS51918"/>
    </source>
</evidence>